<feature type="domain" description="Response regulatory" evidence="5">
    <location>
        <begin position="13"/>
        <end position="129"/>
    </location>
</feature>
<dbReference type="GO" id="GO:0000160">
    <property type="term" value="P:phosphorelay signal transduction system"/>
    <property type="evidence" value="ECO:0007669"/>
    <property type="project" value="InterPro"/>
</dbReference>
<keyword evidence="2" id="KW-0238">DNA-binding</keyword>
<dbReference type="Pfam" id="PF00072">
    <property type="entry name" value="Response_reg"/>
    <property type="match status" value="1"/>
</dbReference>
<dbReference type="PRINTS" id="PR00038">
    <property type="entry name" value="HTHLUXR"/>
</dbReference>
<dbReference type="InterPro" id="IPR039420">
    <property type="entry name" value="WalR-like"/>
</dbReference>
<evidence type="ECO:0000259" key="4">
    <source>
        <dbReference type="PROSITE" id="PS50043"/>
    </source>
</evidence>
<gene>
    <name evidence="6" type="ORF">BN10_460037</name>
</gene>
<dbReference type="InterPro" id="IPR058245">
    <property type="entry name" value="NreC/VraR/RcsB-like_REC"/>
</dbReference>
<dbReference type="InterPro" id="IPR001789">
    <property type="entry name" value="Sig_transdc_resp-reg_receiver"/>
</dbReference>
<dbReference type="RefSeq" id="WP_010849812.1">
    <property type="nucleotide sequence ID" value="NZ_HF570956.1"/>
</dbReference>
<evidence type="ECO:0000259" key="5">
    <source>
        <dbReference type="PROSITE" id="PS50110"/>
    </source>
</evidence>
<dbReference type="InterPro" id="IPR016032">
    <property type="entry name" value="Sig_transdc_resp-reg_C-effctor"/>
</dbReference>
<dbReference type="EMBL" id="CAIZ01000115">
    <property type="protein sequence ID" value="CCH69936.1"/>
    <property type="molecule type" value="Genomic_DNA"/>
</dbReference>
<comment type="caution">
    <text evidence="6">The sequence shown here is derived from an EMBL/GenBank/DDBJ whole genome shotgun (WGS) entry which is preliminary data.</text>
</comment>
<dbReference type="GO" id="GO:0003677">
    <property type="term" value="F:DNA binding"/>
    <property type="evidence" value="ECO:0007669"/>
    <property type="project" value="UniProtKB-KW"/>
</dbReference>
<dbReference type="CDD" id="cd06170">
    <property type="entry name" value="LuxR_C_like"/>
    <property type="match status" value="1"/>
</dbReference>
<dbReference type="AlphaFoldDB" id="N0E2C9"/>
<proteinExistence type="predicted"/>
<dbReference type="Gene3D" id="3.40.50.2300">
    <property type="match status" value="1"/>
</dbReference>
<dbReference type="PROSITE" id="PS50110">
    <property type="entry name" value="RESPONSE_REGULATORY"/>
    <property type="match status" value="1"/>
</dbReference>
<keyword evidence="1 3" id="KW-0597">Phosphoprotein</keyword>
<dbReference type="SMART" id="SM00448">
    <property type="entry name" value="REC"/>
    <property type="match status" value="1"/>
</dbReference>
<dbReference type="HOGENOM" id="CLU_000445_90_8_11"/>
<organism evidence="6 7">
    <name type="scientific">Phycicoccus elongatus Lp2</name>
    <dbReference type="NCBI Taxonomy" id="1193181"/>
    <lineage>
        <taxon>Bacteria</taxon>
        <taxon>Bacillati</taxon>
        <taxon>Actinomycetota</taxon>
        <taxon>Actinomycetes</taxon>
        <taxon>Micrococcales</taxon>
        <taxon>Intrasporangiaceae</taxon>
        <taxon>Phycicoccus</taxon>
    </lineage>
</organism>
<protein>
    <submittedName>
        <fullName evidence="6">Putative two-component system response regulator</fullName>
    </submittedName>
</protein>
<dbReference type="PANTHER" id="PTHR43214">
    <property type="entry name" value="TWO-COMPONENT RESPONSE REGULATOR"/>
    <property type="match status" value="1"/>
</dbReference>
<dbReference type="PANTHER" id="PTHR43214:SF43">
    <property type="entry name" value="TWO-COMPONENT RESPONSE REGULATOR"/>
    <property type="match status" value="1"/>
</dbReference>
<reference evidence="6 7" key="1">
    <citation type="journal article" date="2013" name="ISME J.">
        <title>A metabolic model for members of the genus Tetrasphaera involved in enhanced biological phosphorus removal.</title>
        <authorList>
            <person name="Kristiansen R."/>
            <person name="Nguyen H.T.T."/>
            <person name="Saunders A.M."/>
            <person name="Nielsen J.L."/>
            <person name="Wimmer R."/>
            <person name="Le V.Q."/>
            <person name="McIlroy S.J."/>
            <person name="Petrovski S."/>
            <person name="Seviour R.J."/>
            <person name="Calteau A."/>
            <person name="Nielsen K.L."/>
            <person name="Nielsen P.H."/>
        </authorList>
    </citation>
    <scope>NUCLEOTIDE SEQUENCE [LARGE SCALE GENOMIC DNA]</scope>
    <source>
        <strain evidence="6 7">Lp2</strain>
    </source>
</reference>
<dbReference type="GO" id="GO:0006355">
    <property type="term" value="P:regulation of DNA-templated transcription"/>
    <property type="evidence" value="ECO:0007669"/>
    <property type="project" value="InterPro"/>
</dbReference>
<feature type="modified residue" description="4-aspartylphosphate" evidence="3">
    <location>
        <position position="64"/>
    </location>
</feature>
<accession>N0E2C9</accession>
<dbReference type="Pfam" id="PF00196">
    <property type="entry name" value="GerE"/>
    <property type="match status" value="1"/>
</dbReference>
<keyword evidence="7" id="KW-1185">Reference proteome</keyword>
<evidence type="ECO:0000256" key="2">
    <source>
        <dbReference type="ARBA" id="ARBA00023125"/>
    </source>
</evidence>
<feature type="domain" description="HTH luxR-type" evidence="4">
    <location>
        <begin position="152"/>
        <end position="217"/>
    </location>
</feature>
<dbReference type="PROSITE" id="PS50043">
    <property type="entry name" value="HTH_LUXR_2"/>
    <property type="match status" value="1"/>
</dbReference>
<dbReference type="Proteomes" id="UP000013167">
    <property type="component" value="Unassembled WGS sequence"/>
</dbReference>
<dbReference type="InterPro" id="IPR000792">
    <property type="entry name" value="Tscrpt_reg_LuxR_C"/>
</dbReference>
<dbReference type="OrthoDB" id="9808843at2"/>
<evidence type="ECO:0000256" key="1">
    <source>
        <dbReference type="ARBA" id="ARBA00022553"/>
    </source>
</evidence>
<evidence type="ECO:0000313" key="6">
    <source>
        <dbReference type="EMBL" id="CCH69936.1"/>
    </source>
</evidence>
<evidence type="ECO:0000256" key="3">
    <source>
        <dbReference type="PROSITE-ProRule" id="PRU00169"/>
    </source>
</evidence>
<dbReference type="eggNOG" id="COG2197">
    <property type="taxonomic scope" value="Bacteria"/>
</dbReference>
<dbReference type="SUPFAM" id="SSF52172">
    <property type="entry name" value="CheY-like"/>
    <property type="match status" value="1"/>
</dbReference>
<evidence type="ECO:0000313" key="7">
    <source>
        <dbReference type="Proteomes" id="UP000013167"/>
    </source>
</evidence>
<dbReference type="PROSITE" id="PS00622">
    <property type="entry name" value="HTH_LUXR_1"/>
    <property type="match status" value="1"/>
</dbReference>
<name>N0E2C9_9MICO</name>
<dbReference type="CDD" id="cd17535">
    <property type="entry name" value="REC_NarL-like"/>
    <property type="match status" value="1"/>
</dbReference>
<dbReference type="InterPro" id="IPR011006">
    <property type="entry name" value="CheY-like_superfamily"/>
</dbReference>
<dbReference type="SUPFAM" id="SSF46894">
    <property type="entry name" value="C-terminal effector domain of the bipartite response regulators"/>
    <property type="match status" value="1"/>
</dbReference>
<dbReference type="SMART" id="SM00421">
    <property type="entry name" value="HTH_LUXR"/>
    <property type="match status" value="1"/>
</dbReference>
<sequence length="231" mass="24376">MAELTDALAPAHTVLVVDDDFLVREAFRSFFGSRTDLVLVGEAVNGKEALTAYEECRPDVVLMDLQMPVMSGIDAIRELTSRRPEACVVALTTFGGLDYILPALRAGAAGYLLKDVGAEGLVEGIAQALAGEMPLSPSVRRALVGSVAAEGIPSSDGGLTPREVEVVRWLAHGLGNGAIAARMFVSEGSVKQYLSHIGAKLGVTSRTQILVRSIQLGVVDVHDLPPVAEDE</sequence>
<dbReference type="STRING" id="1193181.BN10_460037"/>